<dbReference type="Pfam" id="PF00903">
    <property type="entry name" value="Glyoxalase"/>
    <property type="match status" value="1"/>
</dbReference>
<dbReference type="Gene3D" id="3.10.180.10">
    <property type="entry name" value="2,3-Dihydroxybiphenyl 1,2-Dioxygenase, domain 1"/>
    <property type="match status" value="1"/>
</dbReference>
<name>F6EEZ5_HOYSD</name>
<dbReference type="AlphaFoldDB" id="F6EEZ5"/>
<dbReference type="HOGENOM" id="CLU_046006_18_3_11"/>
<dbReference type="SUPFAM" id="SSF54593">
    <property type="entry name" value="Glyoxalase/Bleomycin resistance protein/Dihydroxybiphenyl dioxygenase"/>
    <property type="match status" value="1"/>
</dbReference>
<dbReference type="STRING" id="443218.AS9A_3694"/>
<dbReference type="PROSITE" id="PS51819">
    <property type="entry name" value="VOC"/>
    <property type="match status" value="1"/>
</dbReference>
<sequence length="135" mass="14691">MKPRLNVIALVVSDMSRSLAFYRQLGLDIPADADSQPHVEFELAGGIRLAWDDIATIRTFDPGWEPPGHGQVGLAFECASPSDVDSAYQDLVDAGYKSHMAPWDAFWGQRYAVINDPDGNGVDLYAPLPAISAET</sequence>
<dbReference type="InterPro" id="IPR029068">
    <property type="entry name" value="Glyas_Bleomycin-R_OHBP_Dase"/>
</dbReference>
<dbReference type="RefSeq" id="WP_013808481.1">
    <property type="nucleotide sequence ID" value="NC_015564.1"/>
</dbReference>
<dbReference type="PANTHER" id="PTHR36503:SF3">
    <property type="entry name" value="BLR0126 PROTEIN"/>
    <property type="match status" value="1"/>
</dbReference>
<organism evidence="2 3">
    <name type="scientific">Hoyosella subflava (strain DSM 45089 / JCM 17490 / NBRC 109087 / DQS3-9A1)</name>
    <name type="common">Amycolicicoccus subflavus</name>
    <dbReference type="NCBI Taxonomy" id="443218"/>
    <lineage>
        <taxon>Bacteria</taxon>
        <taxon>Bacillati</taxon>
        <taxon>Actinomycetota</taxon>
        <taxon>Actinomycetes</taxon>
        <taxon>Mycobacteriales</taxon>
        <taxon>Hoyosellaceae</taxon>
        <taxon>Hoyosella</taxon>
    </lineage>
</organism>
<dbReference type="InterPro" id="IPR004360">
    <property type="entry name" value="Glyas_Fos-R_dOase_dom"/>
</dbReference>
<keyword evidence="3" id="KW-1185">Reference proteome</keyword>
<evidence type="ECO:0000259" key="1">
    <source>
        <dbReference type="PROSITE" id="PS51819"/>
    </source>
</evidence>
<accession>F6EEZ5</accession>
<dbReference type="InterPro" id="IPR037523">
    <property type="entry name" value="VOC_core"/>
</dbReference>
<feature type="domain" description="VOC" evidence="1">
    <location>
        <begin position="4"/>
        <end position="127"/>
    </location>
</feature>
<evidence type="ECO:0000313" key="2">
    <source>
        <dbReference type="EMBL" id="AEF42132.1"/>
    </source>
</evidence>
<evidence type="ECO:0000313" key="3">
    <source>
        <dbReference type="Proteomes" id="UP000009235"/>
    </source>
</evidence>
<dbReference type="EMBL" id="CP002786">
    <property type="protein sequence ID" value="AEF42132.1"/>
    <property type="molecule type" value="Genomic_DNA"/>
</dbReference>
<dbReference type="eggNOG" id="COG0346">
    <property type="taxonomic scope" value="Bacteria"/>
</dbReference>
<dbReference type="KEGG" id="asd:AS9A_3694"/>
<gene>
    <name evidence="2" type="ordered locus">AS9A_3694</name>
</gene>
<dbReference type="Proteomes" id="UP000009235">
    <property type="component" value="Chromosome"/>
</dbReference>
<dbReference type="PANTHER" id="PTHR36503">
    <property type="entry name" value="BLR2520 PROTEIN"/>
    <property type="match status" value="1"/>
</dbReference>
<protein>
    <recommendedName>
        <fullName evidence="1">VOC domain-containing protein</fullName>
    </recommendedName>
</protein>
<reference evidence="2 3" key="1">
    <citation type="journal article" date="2011" name="J. Bacteriol.">
        <title>Complete genome sequence of Amycolicicoccus subflavus DQS3-9A1T, an actinomycete isolated from crude oil-polluted soil.</title>
        <authorList>
            <person name="Cai M."/>
            <person name="Chen W.M."/>
            <person name="Nie Y."/>
            <person name="Chi C.Q."/>
            <person name="Wang Y.N."/>
            <person name="Tang Y.Q."/>
            <person name="Li G.Y."/>
            <person name="Wu X.L."/>
        </authorList>
    </citation>
    <scope>NUCLEOTIDE SEQUENCE [LARGE SCALE GENOMIC DNA]</scope>
    <source>
        <strain evidence="3">DSM 45089 / DQS3-9A1</strain>
    </source>
</reference>
<proteinExistence type="predicted"/>
<dbReference type="OrthoDB" id="9798430at2"/>